<reference evidence="9 10" key="1">
    <citation type="journal article" date="2020" name="IScience">
        <title>Genome Sequencing of the Endangered Kingdonia uniflora (Circaeasteraceae, Ranunculales) Reveals Potential Mechanisms of Evolutionary Specialization.</title>
        <authorList>
            <person name="Sun Y."/>
            <person name="Deng T."/>
            <person name="Zhang A."/>
            <person name="Moore M.J."/>
            <person name="Landis J.B."/>
            <person name="Lin N."/>
            <person name="Zhang H."/>
            <person name="Zhang X."/>
            <person name="Huang J."/>
            <person name="Zhang X."/>
            <person name="Sun H."/>
            <person name="Wang H."/>
        </authorList>
    </citation>
    <scope>NUCLEOTIDE SEQUENCE [LARGE SCALE GENOMIC DNA]</scope>
    <source>
        <strain evidence="9">TB1705</strain>
        <tissue evidence="9">Leaf</tissue>
    </source>
</reference>
<evidence type="ECO:0000256" key="5">
    <source>
        <dbReference type="ARBA" id="ARBA00023136"/>
    </source>
</evidence>
<comment type="similarity">
    <text evidence="6">Belongs to the OXA1/ALB3/YidC family.</text>
</comment>
<dbReference type="InterPro" id="IPR001708">
    <property type="entry name" value="YidC/ALB3/OXA1/COX18"/>
</dbReference>
<feature type="domain" description="Membrane insertase YidC/Oxa/ALB C-terminal" evidence="8">
    <location>
        <begin position="152"/>
        <end position="351"/>
    </location>
</feature>
<comment type="subcellular location">
    <subcellularLocation>
        <location evidence="1 6">Membrane</location>
        <topology evidence="1 6">Multi-pass membrane protein</topology>
    </subcellularLocation>
</comment>
<keyword evidence="3 6" id="KW-0812">Transmembrane</keyword>
<protein>
    <recommendedName>
        <fullName evidence="8">Membrane insertase YidC/Oxa/ALB C-terminal domain-containing protein</fullName>
    </recommendedName>
</protein>
<dbReference type="Pfam" id="PF02096">
    <property type="entry name" value="60KD_IMP"/>
    <property type="match status" value="1"/>
</dbReference>
<dbReference type="Gene3D" id="1.25.40.10">
    <property type="entry name" value="Tetratricopeptide repeat domain"/>
    <property type="match status" value="2"/>
</dbReference>
<evidence type="ECO:0000256" key="1">
    <source>
        <dbReference type="ARBA" id="ARBA00004141"/>
    </source>
</evidence>
<comment type="similarity">
    <text evidence="2">Belongs to the OXA1/ALB3/YidC (TC 2.A.9.2) family.</text>
</comment>
<evidence type="ECO:0000256" key="7">
    <source>
        <dbReference type="SAM" id="Phobius"/>
    </source>
</evidence>
<feature type="transmembrane region" description="Helical" evidence="7">
    <location>
        <begin position="270"/>
        <end position="291"/>
    </location>
</feature>
<sequence>MYKYNNDLKPANQPQISNKRTTIMLRCIRRLSIISSSSFSSIVSRSIHTQISTSLFFFSSPSNISNFTHTSQPPSLTNWGSPNFSNNVSFRSFSAHSSLISSNTQNEVLNLEFDRVAEGGVVVGGGDHWYDPFVETTVSVFDGYHHLSGFPWWVIIASSTLALRVALLPVLILQMKKMKRFAELFPKLPPPFPPPLSGKTYREQFLEFRKEKRAVQCPSVLWGLAFISLQIPCFLLWMTTFRTMSLGHHPGFEYGGTLWFQNLTEFPHGVLGPVFPMLIAGLHYVNIQISFKTSNINQVPGLLSLLAKYYKFYLNILTLPIFAVGFYIPQGSLVYWVTNSSLTVIQQLTLNHTALREILGLPAKNASMKEKFTEDLSTVQIREFGSEKEYEILVQNLSPDELFSLSVQMLGEEKQDKAISFLRLALERDPKHVRALVVLGQTLMQKGMLVPAIEYFERSISKLCLVGYPIKDEEIGLLILASSWAGVTYIQQGRIPEGLEHLKRITYFDEPQDLTIKSQYYESLKLLASALTDEGRKTEAAEYLQRAAIYDTANTVHCRST</sequence>
<dbReference type="GO" id="GO:0005743">
    <property type="term" value="C:mitochondrial inner membrane"/>
    <property type="evidence" value="ECO:0007669"/>
    <property type="project" value="TreeGrafter"/>
</dbReference>
<evidence type="ECO:0000256" key="2">
    <source>
        <dbReference type="ARBA" id="ARBA00010583"/>
    </source>
</evidence>
<dbReference type="EMBL" id="JACGCM010002202">
    <property type="protein sequence ID" value="KAF6143604.1"/>
    <property type="molecule type" value="Genomic_DNA"/>
</dbReference>
<dbReference type="PANTHER" id="PTHR12428:SF65">
    <property type="entry name" value="CYTOCHROME C OXIDASE ASSEMBLY PROTEIN COX18, MITOCHONDRIAL"/>
    <property type="match status" value="1"/>
</dbReference>
<proteinExistence type="inferred from homology"/>
<dbReference type="PANTHER" id="PTHR12428">
    <property type="entry name" value="OXA1"/>
    <property type="match status" value="1"/>
</dbReference>
<dbReference type="AlphaFoldDB" id="A0A7J7LM85"/>
<evidence type="ECO:0000256" key="4">
    <source>
        <dbReference type="ARBA" id="ARBA00022989"/>
    </source>
</evidence>
<dbReference type="GO" id="GO:0032979">
    <property type="term" value="P:protein insertion into mitochondrial inner membrane from matrix"/>
    <property type="evidence" value="ECO:0007669"/>
    <property type="project" value="TreeGrafter"/>
</dbReference>
<dbReference type="OrthoDB" id="2148490at2759"/>
<evidence type="ECO:0000259" key="8">
    <source>
        <dbReference type="Pfam" id="PF02096"/>
    </source>
</evidence>
<accession>A0A7J7LM85</accession>
<gene>
    <name evidence="9" type="ORF">GIB67_012403</name>
</gene>
<evidence type="ECO:0000256" key="6">
    <source>
        <dbReference type="RuleBase" id="RU003945"/>
    </source>
</evidence>
<evidence type="ECO:0000313" key="10">
    <source>
        <dbReference type="Proteomes" id="UP000541444"/>
    </source>
</evidence>
<feature type="transmembrane region" description="Helical" evidence="7">
    <location>
        <begin position="219"/>
        <end position="238"/>
    </location>
</feature>
<comment type="caution">
    <text evidence="9">The sequence shown here is derived from an EMBL/GenBank/DDBJ whole genome shotgun (WGS) entry which is preliminary data.</text>
</comment>
<evidence type="ECO:0000313" key="9">
    <source>
        <dbReference type="EMBL" id="KAF6143604.1"/>
    </source>
</evidence>
<dbReference type="GO" id="GO:0032977">
    <property type="term" value="F:membrane insertase activity"/>
    <property type="evidence" value="ECO:0007669"/>
    <property type="project" value="InterPro"/>
</dbReference>
<name>A0A7J7LM85_9MAGN</name>
<feature type="transmembrane region" description="Helical" evidence="7">
    <location>
        <begin position="150"/>
        <end position="173"/>
    </location>
</feature>
<keyword evidence="5 7" id="KW-0472">Membrane</keyword>
<organism evidence="9 10">
    <name type="scientific">Kingdonia uniflora</name>
    <dbReference type="NCBI Taxonomy" id="39325"/>
    <lineage>
        <taxon>Eukaryota</taxon>
        <taxon>Viridiplantae</taxon>
        <taxon>Streptophyta</taxon>
        <taxon>Embryophyta</taxon>
        <taxon>Tracheophyta</taxon>
        <taxon>Spermatophyta</taxon>
        <taxon>Magnoliopsida</taxon>
        <taxon>Ranunculales</taxon>
        <taxon>Circaeasteraceae</taxon>
        <taxon>Kingdonia</taxon>
    </lineage>
</organism>
<evidence type="ECO:0000256" key="3">
    <source>
        <dbReference type="ARBA" id="ARBA00022692"/>
    </source>
</evidence>
<dbReference type="CDD" id="cd20069">
    <property type="entry name" value="5TM_Oxa1-like"/>
    <property type="match status" value="1"/>
</dbReference>
<keyword evidence="10" id="KW-1185">Reference proteome</keyword>
<dbReference type="InterPro" id="IPR028055">
    <property type="entry name" value="YidC/Oxa/ALB_C"/>
</dbReference>
<dbReference type="SUPFAM" id="SSF48452">
    <property type="entry name" value="TPR-like"/>
    <property type="match status" value="1"/>
</dbReference>
<dbReference type="InterPro" id="IPR011990">
    <property type="entry name" value="TPR-like_helical_dom_sf"/>
</dbReference>
<dbReference type="Proteomes" id="UP000541444">
    <property type="component" value="Unassembled WGS sequence"/>
</dbReference>
<keyword evidence="4 7" id="KW-1133">Transmembrane helix</keyword>
<feature type="transmembrane region" description="Helical" evidence="7">
    <location>
        <begin position="312"/>
        <end position="337"/>
    </location>
</feature>